<feature type="transmembrane region" description="Helical" evidence="1">
    <location>
        <begin position="303"/>
        <end position="335"/>
    </location>
</feature>
<feature type="transmembrane region" description="Helical" evidence="1">
    <location>
        <begin position="41"/>
        <end position="61"/>
    </location>
</feature>
<feature type="transmembrane region" description="Helical" evidence="1">
    <location>
        <begin position="212"/>
        <end position="229"/>
    </location>
</feature>
<keyword evidence="3" id="KW-0808">Transferase</keyword>
<evidence type="ECO:0000259" key="2">
    <source>
        <dbReference type="Pfam" id="PF01757"/>
    </source>
</evidence>
<reference evidence="3 4" key="1">
    <citation type="journal article" date="2019" name="Int. J. Syst. Evol. Microbiol.">
        <title>The Global Catalogue of Microorganisms (GCM) 10K type strain sequencing project: providing services to taxonomists for standard genome sequencing and annotation.</title>
        <authorList>
            <consortium name="The Broad Institute Genomics Platform"/>
            <consortium name="The Broad Institute Genome Sequencing Center for Infectious Disease"/>
            <person name="Wu L."/>
            <person name="Ma J."/>
        </authorList>
    </citation>
    <scope>NUCLEOTIDE SEQUENCE [LARGE SCALE GENOMIC DNA]</scope>
    <source>
        <strain evidence="3 4">JCM 10425</strain>
    </source>
</reference>
<feature type="transmembrane region" description="Helical" evidence="1">
    <location>
        <begin position="161"/>
        <end position="181"/>
    </location>
</feature>
<proteinExistence type="predicted"/>
<feature type="transmembrane region" description="Helical" evidence="1">
    <location>
        <begin position="188"/>
        <end position="206"/>
    </location>
</feature>
<evidence type="ECO:0000313" key="4">
    <source>
        <dbReference type="Proteomes" id="UP001500967"/>
    </source>
</evidence>
<dbReference type="EMBL" id="BAAAGX010000003">
    <property type="protein sequence ID" value="GAA0222077.1"/>
    <property type="molecule type" value="Genomic_DNA"/>
</dbReference>
<feature type="transmembrane region" description="Helical" evidence="1">
    <location>
        <begin position="355"/>
        <end position="374"/>
    </location>
</feature>
<protein>
    <submittedName>
        <fullName evidence="3">Acyltransferase</fullName>
    </submittedName>
</protein>
<keyword evidence="1" id="KW-0472">Membrane</keyword>
<gene>
    <name evidence="3" type="ORF">GCM10009539_04070</name>
</gene>
<feature type="transmembrane region" description="Helical" evidence="1">
    <location>
        <begin position="123"/>
        <end position="141"/>
    </location>
</feature>
<accession>A0ABN0THY5</accession>
<keyword evidence="1" id="KW-0812">Transmembrane</keyword>
<evidence type="ECO:0000256" key="1">
    <source>
        <dbReference type="SAM" id="Phobius"/>
    </source>
</evidence>
<feature type="transmembrane region" description="Helical" evidence="1">
    <location>
        <begin position="274"/>
        <end position="291"/>
    </location>
</feature>
<feature type="transmembrane region" description="Helical" evidence="1">
    <location>
        <begin position="81"/>
        <end position="103"/>
    </location>
</feature>
<keyword evidence="1" id="KW-1133">Transmembrane helix</keyword>
<organism evidence="3 4">
    <name type="scientific">Cryptosporangium japonicum</name>
    <dbReference type="NCBI Taxonomy" id="80872"/>
    <lineage>
        <taxon>Bacteria</taxon>
        <taxon>Bacillati</taxon>
        <taxon>Actinomycetota</taxon>
        <taxon>Actinomycetes</taxon>
        <taxon>Cryptosporangiales</taxon>
        <taxon>Cryptosporangiaceae</taxon>
        <taxon>Cryptosporangium</taxon>
    </lineage>
</organism>
<dbReference type="Pfam" id="PF01757">
    <property type="entry name" value="Acyl_transf_3"/>
    <property type="match status" value="1"/>
</dbReference>
<name>A0ABN0THY5_9ACTN</name>
<comment type="caution">
    <text evidence="3">The sequence shown here is derived from an EMBL/GenBank/DDBJ whole genome shotgun (WGS) entry which is preliminary data.</text>
</comment>
<dbReference type="GO" id="GO:0016746">
    <property type="term" value="F:acyltransferase activity"/>
    <property type="evidence" value="ECO:0007669"/>
    <property type="project" value="UniProtKB-KW"/>
</dbReference>
<sequence length="381" mass="40320">MSGAARLRLSGGPGRSGVTRWAGADRIAAATPAHRDRTIDALRAVAILGVVLGHWLVSALVSDPAQPADVHGASPLGETPALAPATWLFETLGPFFFAGGYAAARSIRGRAFRPWFGTRFVRLGRPVVVLAAVWLPAMLLLRVIGAPESTRHVVRSLVTHPLWFLLVFLLLTALTPLLRAAVLRHRTWTAAPLVALVALGDLLHLGSGTTPVGWAVPYVLGIALAEGVLPRRAGAVLAAAGATAMAALVLGLGYPASAVGVPGAGRSNLDPPSLFALALAAVQIGLFLLIRGRLAGWLRRPPVWAPVVLLNVFAMTVFCWHQSALLLTSFGGLLVGRLPGLLDEPSGWWPVHRLLWLPVFAAVLIALCSAFHRLESARRRP</sequence>
<keyword evidence="4" id="KW-1185">Reference proteome</keyword>
<dbReference type="Proteomes" id="UP001500967">
    <property type="component" value="Unassembled WGS sequence"/>
</dbReference>
<feature type="transmembrane region" description="Helical" evidence="1">
    <location>
        <begin position="236"/>
        <end position="254"/>
    </location>
</feature>
<keyword evidence="3" id="KW-0012">Acyltransferase</keyword>
<dbReference type="RefSeq" id="WP_344646979.1">
    <property type="nucleotide sequence ID" value="NZ_BAAAGX010000003.1"/>
</dbReference>
<evidence type="ECO:0000313" key="3">
    <source>
        <dbReference type="EMBL" id="GAA0222077.1"/>
    </source>
</evidence>
<dbReference type="InterPro" id="IPR002656">
    <property type="entry name" value="Acyl_transf_3_dom"/>
</dbReference>
<feature type="domain" description="Acyltransferase 3" evidence="2">
    <location>
        <begin position="39"/>
        <end position="371"/>
    </location>
</feature>